<dbReference type="GO" id="GO:0008939">
    <property type="term" value="F:nicotinate-nucleotide-dimethylbenzimidazole phosphoribosyltransferase activity"/>
    <property type="evidence" value="ECO:0007669"/>
    <property type="project" value="UniProtKB-EC"/>
</dbReference>
<keyword evidence="5" id="KW-0169">Cobalamin biosynthesis</keyword>
<keyword evidence="6" id="KW-0328">Glycosyltransferase</keyword>
<comment type="caution">
    <text evidence="10">The sequence shown here is derived from an EMBL/GenBank/DDBJ whole genome shotgun (WGS) entry which is preliminary data.</text>
</comment>
<feature type="non-terminal residue" evidence="10">
    <location>
        <position position="244"/>
    </location>
</feature>
<evidence type="ECO:0000313" key="10">
    <source>
        <dbReference type="EMBL" id="KKL80888.1"/>
    </source>
</evidence>
<evidence type="ECO:0000256" key="8">
    <source>
        <dbReference type="ARBA" id="ARBA00030686"/>
    </source>
</evidence>
<keyword evidence="7" id="KW-0808">Transferase</keyword>
<evidence type="ECO:0000256" key="3">
    <source>
        <dbReference type="ARBA" id="ARBA00011991"/>
    </source>
</evidence>
<proteinExistence type="inferred from homology"/>
<evidence type="ECO:0000256" key="2">
    <source>
        <dbReference type="ARBA" id="ARBA00007110"/>
    </source>
</evidence>
<comment type="pathway">
    <text evidence="1">Nucleoside biosynthesis; alpha-ribazole biosynthesis; alpha-ribazole from 5,6-dimethylbenzimidazole: step 1/2.</text>
</comment>
<dbReference type="PANTHER" id="PTHR43463:SF1">
    <property type="entry name" value="NICOTINATE-NUCLEOTIDE--DIMETHYLBENZIMIDAZOLE PHOSPHORIBOSYLTRANSFERASE"/>
    <property type="match status" value="1"/>
</dbReference>
<dbReference type="InterPro" id="IPR023195">
    <property type="entry name" value="Nict_dMeBzImd_PRibTrfase_N"/>
</dbReference>
<evidence type="ECO:0000256" key="1">
    <source>
        <dbReference type="ARBA" id="ARBA00005049"/>
    </source>
</evidence>
<dbReference type="Pfam" id="PF02277">
    <property type="entry name" value="DBI_PRT"/>
    <property type="match status" value="1"/>
</dbReference>
<dbReference type="Gene3D" id="3.40.50.10210">
    <property type="match status" value="1"/>
</dbReference>
<dbReference type="InterPro" id="IPR003200">
    <property type="entry name" value="Nict_dMeBzImd_PRibTrfase"/>
</dbReference>
<dbReference type="PANTHER" id="PTHR43463">
    <property type="entry name" value="NICOTINATE-NUCLEOTIDE--DIMETHYLBENZIMIDAZOLE PHOSPHORIBOSYLTRANSFERASE"/>
    <property type="match status" value="1"/>
</dbReference>
<dbReference type="SUPFAM" id="SSF52733">
    <property type="entry name" value="Nicotinate mononucleotide:5,6-dimethylbenzimidazole phosphoribosyltransferase (CobT)"/>
    <property type="match status" value="1"/>
</dbReference>
<evidence type="ECO:0000256" key="4">
    <source>
        <dbReference type="ARBA" id="ARBA00015486"/>
    </source>
</evidence>
<reference evidence="10" key="1">
    <citation type="journal article" date="2015" name="Nature">
        <title>Complex archaea that bridge the gap between prokaryotes and eukaryotes.</title>
        <authorList>
            <person name="Spang A."/>
            <person name="Saw J.H."/>
            <person name="Jorgensen S.L."/>
            <person name="Zaremba-Niedzwiedzka K."/>
            <person name="Martijn J."/>
            <person name="Lind A.E."/>
            <person name="van Eijk R."/>
            <person name="Schleper C."/>
            <person name="Guy L."/>
            <person name="Ettema T.J."/>
        </authorList>
    </citation>
    <scope>NUCLEOTIDE SEQUENCE</scope>
</reference>
<dbReference type="EC" id="2.4.2.21" evidence="3"/>
<comment type="similarity">
    <text evidence="2">Belongs to the CobT family.</text>
</comment>
<dbReference type="CDD" id="cd02439">
    <property type="entry name" value="DMB-PRT_CobT"/>
    <property type="match status" value="1"/>
</dbReference>
<evidence type="ECO:0000256" key="9">
    <source>
        <dbReference type="ARBA" id="ARBA00047340"/>
    </source>
</evidence>
<dbReference type="AlphaFoldDB" id="A0A0F9F3P7"/>
<comment type="catalytic activity">
    <reaction evidence="9">
        <text>5,6-dimethylbenzimidazole + nicotinate beta-D-ribonucleotide = alpha-ribazole 5'-phosphate + nicotinate + H(+)</text>
        <dbReference type="Rhea" id="RHEA:11196"/>
        <dbReference type="ChEBI" id="CHEBI:15378"/>
        <dbReference type="ChEBI" id="CHEBI:15890"/>
        <dbReference type="ChEBI" id="CHEBI:32544"/>
        <dbReference type="ChEBI" id="CHEBI:57502"/>
        <dbReference type="ChEBI" id="CHEBI:57918"/>
        <dbReference type="EC" id="2.4.2.21"/>
    </reaction>
</comment>
<dbReference type="EMBL" id="LAZR01022722">
    <property type="protein sequence ID" value="KKL80888.1"/>
    <property type="molecule type" value="Genomic_DNA"/>
</dbReference>
<dbReference type="UniPathway" id="UPA00061">
    <property type="reaction ID" value="UER00516"/>
</dbReference>
<dbReference type="GO" id="GO:0009236">
    <property type="term" value="P:cobalamin biosynthetic process"/>
    <property type="evidence" value="ECO:0007669"/>
    <property type="project" value="UniProtKB-KW"/>
</dbReference>
<accession>A0A0F9F3P7</accession>
<sequence length="244" mass="26207">MEKLKETIQAIRPISAEFMKKAQKRLDNLTKPKDSLGRLETLAKQVVGITHKANPTLDKKVIFTMAGDHGVVEEGVSAFPQEVTLQMVYNFLEEGAAINVLAKGVGVKVIIIDMGVATRLQPHPALVIEKIGYGTQNIAKGPAMSRKDALRAITSGITLFEDELNKNGIDIMGTGEMGIGNTTPSSAIVACFTGAKVKDVTGQGTGISESELQNKIKVIERALKINNPDPRDPLDVLSKVGGYE</sequence>
<name>A0A0F9F3P7_9ZZZZ</name>
<dbReference type="Gene3D" id="1.10.1610.10">
    <property type="match status" value="1"/>
</dbReference>
<gene>
    <name evidence="10" type="ORF">LCGC14_2000240</name>
</gene>
<organism evidence="10">
    <name type="scientific">marine sediment metagenome</name>
    <dbReference type="NCBI Taxonomy" id="412755"/>
    <lineage>
        <taxon>unclassified sequences</taxon>
        <taxon>metagenomes</taxon>
        <taxon>ecological metagenomes</taxon>
    </lineage>
</organism>
<evidence type="ECO:0000256" key="5">
    <source>
        <dbReference type="ARBA" id="ARBA00022573"/>
    </source>
</evidence>
<evidence type="ECO:0000256" key="7">
    <source>
        <dbReference type="ARBA" id="ARBA00022679"/>
    </source>
</evidence>
<protein>
    <recommendedName>
        <fullName evidence="4">Nicotinate-nucleotide--dimethylbenzimidazole phosphoribosyltransferase</fullName>
        <ecNumber evidence="3">2.4.2.21</ecNumber>
    </recommendedName>
    <alternativeName>
        <fullName evidence="8">N(1)-alpha-phosphoribosyltransferase</fullName>
    </alternativeName>
</protein>
<dbReference type="InterPro" id="IPR036087">
    <property type="entry name" value="Nict_dMeBzImd_PRibTrfase_sf"/>
</dbReference>
<evidence type="ECO:0000256" key="6">
    <source>
        <dbReference type="ARBA" id="ARBA00022676"/>
    </source>
</evidence>